<sequence length="70" mass="7935">MDFPSPHGDHRRQTAYMAPFDVQFKCCDLFCKNLSYRPCAPQMLLLHAAPPTQIGTYHDAVVAELVDAQR</sequence>
<dbReference type="AlphaFoldDB" id="A0A2N0CZU8"/>
<evidence type="ECO:0000313" key="1">
    <source>
        <dbReference type="EMBL" id="PKA39393.1"/>
    </source>
</evidence>
<reference evidence="1 2" key="2">
    <citation type="submission" date="2017-12" db="EMBL/GenBank/DDBJ databases">
        <title>Genome sequence of Rhizobium sullae HCNT1 isolated from Sulla coronaria nodules and featuring peculiar denitrification phenotypes.</title>
        <authorList>
            <person name="De Diego-Diaz B."/>
            <person name="Treu L."/>
            <person name="Campanaro S."/>
            <person name="Da Silva Duarte V."/>
            <person name="Basaglia M."/>
            <person name="Favaro L."/>
            <person name="Casella S."/>
            <person name="Squartini A."/>
        </authorList>
    </citation>
    <scope>NUCLEOTIDE SEQUENCE [LARGE SCALE GENOMIC DNA]</scope>
    <source>
        <strain evidence="1 2">HCNT1</strain>
    </source>
</reference>
<evidence type="ECO:0000313" key="2">
    <source>
        <dbReference type="Proteomes" id="UP000232164"/>
    </source>
</evidence>
<name>A0A2N0CZU8_RHISU</name>
<comment type="caution">
    <text evidence="1">The sequence shown here is derived from an EMBL/GenBank/DDBJ whole genome shotgun (WGS) entry which is preliminary data.</text>
</comment>
<proteinExistence type="predicted"/>
<organism evidence="1 2">
    <name type="scientific">Rhizobium sullae</name>
    <name type="common">Rhizobium hedysari</name>
    <dbReference type="NCBI Taxonomy" id="50338"/>
    <lineage>
        <taxon>Bacteria</taxon>
        <taxon>Pseudomonadati</taxon>
        <taxon>Pseudomonadota</taxon>
        <taxon>Alphaproteobacteria</taxon>
        <taxon>Hyphomicrobiales</taxon>
        <taxon>Rhizobiaceae</taxon>
        <taxon>Rhizobium/Agrobacterium group</taxon>
        <taxon>Rhizobium</taxon>
    </lineage>
</organism>
<gene>
    <name evidence="1" type="ORF">CWR43_32665</name>
</gene>
<dbReference type="EMBL" id="PIQN01000029">
    <property type="protein sequence ID" value="PKA39393.1"/>
    <property type="molecule type" value="Genomic_DNA"/>
</dbReference>
<accession>A0A2N0CZU8</accession>
<dbReference type="Proteomes" id="UP000232164">
    <property type="component" value="Unassembled WGS sequence"/>
</dbReference>
<reference evidence="1 2" key="1">
    <citation type="submission" date="2017-11" db="EMBL/GenBank/DDBJ databases">
        <authorList>
            <person name="Han C.G."/>
        </authorList>
    </citation>
    <scope>NUCLEOTIDE SEQUENCE [LARGE SCALE GENOMIC DNA]</scope>
    <source>
        <strain evidence="1 2">HCNT1</strain>
    </source>
</reference>
<protein>
    <submittedName>
        <fullName evidence="1">Uncharacterized protein</fullName>
    </submittedName>
</protein>